<dbReference type="InterPro" id="IPR009061">
    <property type="entry name" value="DNA-bd_dom_put_sf"/>
</dbReference>
<evidence type="ECO:0000313" key="3">
    <source>
        <dbReference type="Proteomes" id="UP001236663"/>
    </source>
</evidence>
<dbReference type="NCBIfam" id="TIGR01764">
    <property type="entry name" value="excise"/>
    <property type="match status" value="1"/>
</dbReference>
<dbReference type="RefSeq" id="WP_163386666.1">
    <property type="nucleotide sequence ID" value="NZ_JAUFQS010000005.1"/>
</dbReference>
<dbReference type="Proteomes" id="UP001236663">
    <property type="component" value="Unassembled WGS sequence"/>
</dbReference>
<accession>A0ABT8C5Q3</accession>
<sequence length="92" mass="10597">METVIEKKLSNTENQIHNLTMQVNSLVAVINDLLKKANPEEKLTVKEAAEILRVKENTVREMCKNDKIGYEKLGGQYRLKRSAIADYLNRHN</sequence>
<organism evidence="2 3">
    <name type="scientific">Cyclobacterium jeungdonense</name>
    <dbReference type="NCBI Taxonomy" id="708087"/>
    <lineage>
        <taxon>Bacteria</taxon>
        <taxon>Pseudomonadati</taxon>
        <taxon>Bacteroidota</taxon>
        <taxon>Cytophagia</taxon>
        <taxon>Cytophagales</taxon>
        <taxon>Cyclobacteriaceae</taxon>
        <taxon>Cyclobacterium</taxon>
    </lineage>
</organism>
<name>A0ABT8C5Q3_9BACT</name>
<evidence type="ECO:0000259" key="1">
    <source>
        <dbReference type="Pfam" id="PF12728"/>
    </source>
</evidence>
<dbReference type="Pfam" id="PF12728">
    <property type="entry name" value="HTH_17"/>
    <property type="match status" value="1"/>
</dbReference>
<dbReference type="InterPro" id="IPR041657">
    <property type="entry name" value="HTH_17"/>
</dbReference>
<dbReference type="EMBL" id="JAUFQS010000005">
    <property type="protein sequence ID" value="MDN3687402.1"/>
    <property type="molecule type" value="Genomic_DNA"/>
</dbReference>
<proteinExistence type="predicted"/>
<keyword evidence="3" id="KW-1185">Reference proteome</keyword>
<protein>
    <submittedName>
        <fullName evidence="2">Helix-turn-helix domain-containing protein</fullName>
    </submittedName>
</protein>
<reference evidence="3" key="1">
    <citation type="journal article" date="2019" name="Int. J. Syst. Evol. Microbiol.">
        <title>The Global Catalogue of Microorganisms (GCM) 10K type strain sequencing project: providing services to taxonomists for standard genome sequencing and annotation.</title>
        <authorList>
            <consortium name="The Broad Institute Genomics Platform"/>
            <consortium name="The Broad Institute Genome Sequencing Center for Infectious Disease"/>
            <person name="Wu L."/>
            <person name="Ma J."/>
        </authorList>
    </citation>
    <scope>NUCLEOTIDE SEQUENCE [LARGE SCALE GENOMIC DNA]</scope>
    <source>
        <strain evidence="3">CECT 7706</strain>
    </source>
</reference>
<feature type="domain" description="Helix-turn-helix" evidence="1">
    <location>
        <begin position="43"/>
        <end position="91"/>
    </location>
</feature>
<comment type="caution">
    <text evidence="2">The sequence shown here is derived from an EMBL/GenBank/DDBJ whole genome shotgun (WGS) entry which is preliminary data.</text>
</comment>
<dbReference type="InterPro" id="IPR010093">
    <property type="entry name" value="SinI_DNA-bd"/>
</dbReference>
<evidence type="ECO:0000313" key="2">
    <source>
        <dbReference type="EMBL" id="MDN3687402.1"/>
    </source>
</evidence>
<dbReference type="SUPFAM" id="SSF46955">
    <property type="entry name" value="Putative DNA-binding domain"/>
    <property type="match status" value="1"/>
</dbReference>
<gene>
    <name evidence="2" type="ORF">QWZ15_06160</name>
</gene>